<dbReference type="CDD" id="cd02252">
    <property type="entry name" value="nylC_like"/>
    <property type="match status" value="1"/>
</dbReference>
<name>A0ABS4CP82_9ENTE</name>
<dbReference type="InterPro" id="IPR005321">
    <property type="entry name" value="Peptidase_S58_DmpA"/>
</dbReference>
<organism evidence="2 3">
    <name type="scientific">Enterococcus larvae</name>
    <dbReference type="NCBI Taxonomy" id="2794352"/>
    <lineage>
        <taxon>Bacteria</taxon>
        <taxon>Bacillati</taxon>
        <taxon>Bacillota</taxon>
        <taxon>Bacilli</taxon>
        <taxon>Lactobacillales</taxon>
        <taxon>Enterococcaceae</taxon>
        <taxon>Enterococcus</taxon>
    </lineage>
</organism>
<protein>
    <submittedName>
        <fullName evidence="2">P1 family peptidase</fullName>
    </submittedName>
</protein>
<accession>A0ABS4CP82</accession>
<dbReference type="Pfam" id="PF03576">
    <property type="entry name" value="Peptidase_S58"/>
    <property type="match status" value="1"/>
</dbReference>
<dbReference type="Gene3D" id="3.60.70.12">
    <property type="entry name" value="L-amino peptidase D-ALA esterase/amidase"/>
    <property type="match status" value="1"/>
</dbReference>
<dbReference type="SUPFAM" id="SSF56266">
    <property type="entry name" value="DmpA/ArgJ-like"/>
    <property type="match status" value="1"/>
</dbReference>
<dbReference type="RefSeq" id="WP_209559156.1">
    <property type="nucleotide sequence ID" value="NZ_JAEDXU010000015.1"/>
</dbReference>
<comment type="caution">
    <text evidence="2">The sequence shown here is derived from an EMBL/GenBank/DDBJ whole genome shotgun (WGS) entry which is preliminary data.</text>
</comment>
<dbReference type="Proteomes" id="UP000673375">
    <property type="component" value="Unassembled WGS sequence"/>
</dbReference>
<proteinExistence type="inferred from homology"/>
<evidence type="ECO:0000313" key="2">
    <source>
        <dbReference type="EMBL" id="MBP1048392.1"/>
    </source>
</evidence>
<keyword evidence="3" id="KW-1185">Reference proteome</keyword>
<evidence type="ECO:0000313" key="3">
    <source>
        <dbReference type="Proteomes" id="UP000673375"/>
    </source>
</evidence>
<gene>
    <name evidence="2" type="ORF">I6N96_19030</name>
</gene>
<dbReference type="EMBL" id="JAEDXU010000015">
    <property type="protein sequence ID" value="MBP1048392.1"/>
    <property type="molecule type" value="Genomic_DNA"/>
</dbReference>
<comment type="similarity">
    <text evidence="1">Belongs to the peptidase S58 family.</text>
</comment>
<reference evidence="2 3" key="1">
    <citation type="submission" date="2020-12" db="EMBL/GenBank/DDBJ databases">
        <title>Vagococcus allomyrinae sp. nov. and Enterococcus lavae sp. nov., isolated from the larvae of Allomyrina dichotoma.</title>
        <authorList>
            <person name="Lee S.D."/>
        </authorList>
    </citation>
    <scope>NUCLEOTIDE SEQUENCE [LARGE SCALE GENOMIC DNA]</scope>
    <source>
        <strain evidence="2 3">BWM-S5</strain>
    </source>
</reference>
<dbReference type="InterPro" id="IPR016117">
    <property type="entry name" value="ArgJ-like_dom_sf"/>
</dbReference>
<dbReference type="PANTHER" id="PTHR36512:SF3">
    <property type="entry name" value="BLR5678 PROTEIN"/>
    <property type="match status" value="1"/>
</dbReference>
<evidence type="ECO:0000256" key="1">
    <source>
        <dbReference type="ARBA" id="ARBA00007068"/>
    </source>
</evidence>
<sequence length="294" mass="30815">MIEKFLIGHAENEGKDTGVTVILAPEGAVGGVSVRGAAPGTRETDLLRPMNSVQHANAVVLSGGSAFGLEASCGVMDYLREKNIGYQAGKHRVPIVAGAVLFDMDYGKFDFPDKQLGYRACEAATCDNSQQGNVGAGVGATIGKVMGPDFASKGGLGISTIQIDNGVEITAIIAVNAFGDIYNEKNQWIAGVRHPEGKNAKELLLEGTHHDMSGQNTTIGCILTNALLTKEQANKLADIAHDGFALAINPVHTEFDGDTLFALASGEKECSFLSLSTACVEVVRKAIVQGIPKT</sequence>
<dbReference type="PANTHER" id="PTHR36512">
    <property type="entry name" value="D-AMINOPEPTIDASE"/>
    <property type="match status" value="1"/>
</dbReference>